<dbReference type="PANTHER" id="PTHR31361:SF1">
    <property type="entry name" value="BETA-GLUCAN SYNTHESIS-ASSOCIATED PROTEIN KRE6-RELATED"/>
    <property type="match status" value="1"/>
</dbReference>
<dbReference type="GO" id="GO:0006078">
    <property type="term" value="P:(1-&gt;6)-beta-D-glucan biosynthetic process"/>
    <property type="evidence" value="ECO:0007669"/>
    <property type="project" value="TreeGrafter"/>
</dbReference>
<evidence type="ECO:0000256" key="11">
    <source>
        <dbReference type="SAM" id="MobiDB-lite"/>
    </source>
</evidence>
<feature type="compositionally biased region" description="Basic and acidic residues" evidence="11">
    <location>
        <begin position="32"/>
        <end position="41"/>
    </location>
</feature>
<dbReference type="KEGG" id="trg:TRUGW13939_06949"/>
<dbReference type="OrthoDB" id="412647at2759"/>
<evidence type="ECO:0000256" key="1">
    <source>
        <dbReference type="ARBA" id="ARBA00004606"/>
    </source>
</evidence>
<keyword evidence="4" id="KW-1003">Cell membrane</keyword>
<evidence type="ECO:0000313" key="15">
    <source>
        <dbReference type="Proteomes" id="UP000509510"/>
    </source>
</evidence>
<keyword evidence="10" id="KW-0961">Cell wall biogenesis/degradation</keyword>
<feature type="domain" description="GH16" evidence="13">
    <location>
        <begin position="252"/>
        <end position="617"/>
    </location>
</feature>
<dbReference type="AlphaFoldDB" id="A0A7H8R0T2"/>
<evidence type="ECO:0000256" key="9">
    <source>
        <dbReference type="ARBA" id="ARBA00023180"/>
    </source>
</evidence>
<evidence type="ECO:0000313" key="14">
    <source>
        <dbReference type="EMBL" id="QKX59807.1"/>
    </source>
</evidence>
<keyword evidence="15" id="KW-1185">Reference proteome</keyword>
<evidence type="ECO:0000256" key="6">
    <source>
        <dbReference type="ARBA" id="ARBA00022968"/>
    </source>
</evidence>
<comment type="subcellular location">
    <subcellularLocation>
        <location evidence="2">Cell membrane</location>
        <topology evidence="2">Lipid-anchor</topology>
        <topology evidence="2">GPI-anchor</topology>
    </subcellularLocation>
    <subcellularLocation>
        <location evidence="1">Membrane</location>
        <topology evidence="1">Single-pass type II membrane protein</topology>
    </subcellularLocation>
</comment>
<evidence type="ECO:0000256" key="5">
    <source>
        <dbReference type="ARBA" id="ARBA00022692"/>
    </source>
</evidence>
<feature type="region of interest" description="Disordered" evidence="11">
    <location>
        <begin position="1"/>
        <end position="102"/>
    </location>
</feature>
<dbReference type="Proteomes" id="UP000509510">
    <property type="component" value="Chromosome IV"/>
</dbReference>
<accession>A0A7H8R0T2</accession>
<evidence type="ECO:0000256" key="8">
    <source>
        <dbReference type="ARBA" id="ARBA00023136"/>
    </source>
</evidence>
<reference evidence="15" key="1">
    <citation type="submission" date="2020-06" db="EMBL/GenBank/DDBJ databases">
        <title>A chromosome-scale genome assembly of Talaromyces rugulosus W13939.</title>
        <authorList>
            <person name="Wang B."/>
            <person name="Guo L."/>
            <person name="Ye K."/>
            <person name="Wang L."/>
        </authorList>
    </citation>
    <scope>NUCLEOTIDE SEQUENCE [LARGE SCALE GENOMIC DNA]</scope>
    <source>
        <strain evidence="15">W13939</strain>
    </source>
</reference>
<keyword evidence="9" id="KW-0325">Glycoprotein</keyword>
<dbReference type="InterPro" id="IPR005629">
    <property type="entry name" value="Skn1/Kre6/Sbg1"/>
</dbReference>
<evidence type="ECO:0000256" key="7">
    <source>
        <dbReference type="ARBA" id="ARBA00022989"/>
    </source>
</evidence>
<dbReference type="InterPro" id="IPR000757">
    <property type="entry name" value="Beta-glucanase-like"/>
</dbReference>
<organism evidence="14 15">
    <name type="scientific">Talaromyces rugulosus</name>
    <name type="common">Penicillium rugulosum</name>
    <dbReference type="NCBI Taxonomy" id="121627"/>
    <lineage>
        <taxon>Eukaryota</taxon>
        <taxon>Fungi</taxon>
        <taxon>Dikarya</taxon>
        <taxon>Ascomycota</taxon>
        <taxon>Pezizomycotina</taxon>
        <taxon>Eurotiomycetes</taxon>
        <taxon>Eurotiomycetidae</taxon>
        <taxon>Eurotiales</taxon>
        <taxon>Trichocomaceae</taxon>
        <taxon>Talaromyces</taxon>
        <taxon>Talaromyces sect. Islandici</taxon>
    </lineage>
</organism>
<dbReference type="GO" id="GO:0005789">
    <property type="term" value="C:endoplasmic reticulum membrane"/>
    <property type="evidence" value="ECO:0007669"/>
    <property type="project" value="TreeGrafter"/>
</dbReference>
<dbReference type="GO" id="GO:0031505">
    <property type="term" value="P:fungal-type cell wall organization"/>
    <property type="evidence" value="ECO:0007669"/>
    <property type="project" value="TreeGrafter"/>
</dbReference>
<protein>
    <recommendedName>
        <fullName evidence="13">GH16 domain-containing protein</fullName>
    </recommendedName>
</protein>
<feature type="compositionally biased region" description="Pro residues" evidence="11">
    <location>
        <begin position="65"/>
        <end position="76"/>
    </location>
</feature>
<dbReference type="InterPro" id="IPR013320">
    <property type="entry name" value="ConA-like_dom_sf"/>
</dbReference>
<comment type="similarity">
    <text evidence="3">Belongs to the SKN1/KRE6 family.</text>
</comment>
<evidence type="ECO:0000256" key="3">
    <source>
        <dbReference type="ARBA" id="ARBA00010962"/>
    </source>
</evidence>
<dbReference type="PROSITE" id="PS51762">
    <property type="entry name" value="GH16_2"/>
    <property type="match status" value="1"/>
</dbReference>
<keyword evidence="8 12" id="KW-0472">Membrane</keyword>
<name>A0A7H8R0T2_TALRU</name>
<dbReference type="GO" id="GO:0015926">
    <property type="term" value="F:glucosidase activity"/>
    <property type="evidence" value="ECO:0007669"/>
    <property type="project" value="TreeGrafter"/>
</dbReference>
<dbReference type="CDD" id="cd02180">
    <property type="entry name" value="GH16_fungal_KRE6_glucanase"/>
    <property type="match status" value="1"/>
</dbReference>
<dbReference type="SUPFAM" id="SSF49899">
    <property type="entry name" value="Concanavalin A-like lectins/glucanases"/>
    <property type="match status" value="1"/>
</dbReference>
<dbReference type="EMBL" id="CP055901">
    <property type="protein sequence ID" value="QKX59807.1"/>
    <property type="molecule type" value="Genomic_DNA"/>
</dbReference>
<keyword evidence="7 12" id="KW-1133">Transmembrane helix</keyword>
<dbReference type="GeneID" id="55994442"/>
<sequence>MADDTERRLSVRSTPHIRLNSGRQEPYVDLEEGTRELEHQLSNRSQRSLVPPERRSTVITAAPELPSPPIISPPIISPTDSSELLFPPPRKVRSRGSPDRSTLISAISYQRNSWDSHSDAGSRDSRGFPFDPFVDSTCPSRADSDDENVNTQTVSEKYNIMPTEGLLLFPEDVEKDDYLHNPDASDRDRVCDMCNTRGVFNIGGLAFLTIGIVALFIVYPVTTFVGQMFEPPYDPCKEDPMCLDNNKSLLKNVRTGLIDPMTPESAMSKISADGTEWKLVFSDEFNVPGRTFYDGDDPFFQGVDLWYGVTQDLEWYDPDAITTKNGVLEIRFDPYDNHNLNFRSGMLQSWNKMCFSGGRLEASISLPGQGDISGFWPGFWAMGNLGRAGYAATTDGMWPYSYHDECDVGITANQSSPDGMSFLPGMRLPACSCPGADHPSPGKSRSAPEIDVIEASVTVLDEFQDRIGVVSQSLQLAPYDVWYMPNYDFAAVYDSRITTINEYRGGPFQEVASGLTNLNNDWYNGKEYQIYAFEYTPGGEGDVTWFVGGDKTWTLDARAVGPNGNIGQRVIPTEPMYPILNFGISNSFAMINWTGLATTFPATMRVDYLRIYQNPDNISITCDPEDYPTTEYIKKHPEPYNNPNLTTWSDTYDWPENSFVHGC</sequence>
<dbReference type="PANTHER" id="PTHR31361">
    <property type="entry name" value="BETA-GLUCAN SYNTHESIS-ASSOCIATED PROTEIN KRE6-RELATED"/>
    <property type="match status" value="1"/>
</dbReference>
<evidence type="ECO:0000256" key="4">
    <source>
        <dbReference type="ARBA" id="ARBA00022475"/>
    </source>
</evidence>
<feature type="transmembrane region" description="Helical" evidence="12">
    <location>
        <begin position="199"/>
        <end position="219"/>
    </location>
</feature>
<evidence type="ECO:0000256" key="12">
    <source>
        <dbReference type="SAM" id="Phobius"/>
    </source>
</evidence>
<dbReference type="Pfam" id="PF03935">
    <property type="entry name" value="SKN1_KRE6_Sbg1"/>
    <property type="match status" value="1"/>
</dbReference>
<proteinExistence type="inferred from homology"/>
<dbReference type="Gene3D" id="2.60.120.200">
    <property type="match status" value="1"/>
</dbReference>
<keyword evidence="6" id="KW-0735">Signal-anchor</keyword>
<dbReference type="RefSeq" id="XP_035345984.1">
    <property type="nucleotide sequence ID" value="XM_035490091.1"/>
</dbReference>
<evidence type="ECO:0000256" key="2">
    <source>
        <dbReference type="ARBA" id="ARBA00004609"/>
    </source>
</evidence>
<evidence type="ECO:0000256" key="10">
    <source>
        <dbReference type="ARBA" id="ARBA00023316"/>
    </source>
</evidence>
<gene>
    <name evidence="14" type="ORF">TRUGW13939_06949</name>
</gene>
<dbReference type="GO" id="GO:0005886">
    <property type="term" value="C:plasma membrane"/>
    <property type="evidence" value="ECO:0007669"/>
    <property type="project" value="UniProtKB-SubCell"/>
</dbReference>
<evidence type="ECO:0000259" key="13">
    <source>
        <dbReference type="PROSITE" id="PS51762"/>
    </source>
</evidence>
<keyword evidence="5 12" id="KW-0812">Transmembrane</keyword>